<sequence>MDQLAVRQVRQLPLGERVAHQLRVLIVTGQLESGTHLVEGALADRFDVSRGPIRDALRLLESEGLVESRRRGVYVTGLGEDDVDELFTLRESLETLALTRAIERAGKHDIDVLNSLVTAMAEAADEGDPAVFAQADLEFHSAFYALAGHRRLAAVWEQYRPVFAVILDVTNTQDRDLHPAAEAHADLLHAIRSGDVAQATSLLSSHLLGAGNRLQAALRQVART</sequence>
<evidence type="ECO:0000256" key="2">
    <source>
        <dbReference type="ARBA" id="ARBA00023125"/>
    </source>
</evidence>
<dbReference type="InterPro" id="IPR008920">
    <property type="entry name" value="TF_FadR/GntR_C"/>
</dbReference>
<protein>
    <submittedName>
        <fullName evidence="5">GntR family transcriptional regulator</fullName>
    </submittedName>
</protein>
<reference evidence="5 6" key="1">
    <citation type="submission" date="2022-11" db="EMBL/GenBank/DDBJ databases">
        <title>Draft genome sequence of Saccharopolyspora sp. WRP15-2 isolated from rhizosphere soils of wild rice in Thailand.</title>
        <authorList>
            <person name="Duangmal K."/>
            <person name="Kammanee S."/>
            <person name="Muangham S."/>
        </authorList>
    </citation>
    <scope>NUCLEOTIDE SEQUENCE [LARGE SCALE GENOMIC DNA]</scope>
    <source>
        <strain evidence="5 6">WRP15-2</strain>
    </source>
</reference>
<dbReference type="Gene3D" id="1.10.10.10">
    <property type="entry name" value="Winged helix-like DNA-binding domain superfamily/Winged helix DNA-binding domain"/>
    <property type="match status" value="1"/>
</dbReference>
<accession>A0ABT4UVZ8</accession>
<dbReference type="RefSeq" id="WP_270948298.1">
    <property type="nucleotide sequence ID" value="NZ_JAQGLA010000010.1"/>
</dbReference>
<evidence type="ECO:0000256" key="1">
    <source>
        <dbReference type="ARBA" id="ARBA00023015"/>
    </source>
</evidence>
<name>A0ABT4UVZ8_9PSEU</name>
<keyword evidence="1" id="KW-0805">Transcription regulation</keyword>
<evidence type="ECO:0000313" key="6">
    <source>
        <dbReference type="Proteomes" id="UP001210380"/>
    </source>
</evidence>
<dbReference type="InterPro" id="IPR000524">
    <property type="entry name" value="Tscrpt_reg_HTH_GntR"/>
</dbReference>
<dbReference type="CDD" id="cd07377">
    <property type="entry name" value="WHTH_GntR"/>
    <property type="match status" value="1"/>
</dbReference>
<gene>
    <name evidence="5" type="ORF">OU415_09790</name>
</gene>
<proteinExistence type="predicted"/>
<dbReference type="PANTHER" id="PTHR43537:SF45">
    <property type="entry name" value="GNTR FAMILY REGULATORY PROTEIN"/>
    <property type="match status" value="1"/>
</dbReference>
<dbReference type="Pfam" id="PF00392">
    <property type="entry name" value="GntR"/>
    <property type="match status" value="1"/>
</dbReference>
<feature type="domain" description="HTH gntR-type" evidence="4">
    <location>
        <begin position="12"/>
        <end position="78"/>
    </location>
</feature>
<dbReference type="Gene3D" id="1.20.120.530">
    <property type="entry name" value="GntR ligand-binding domain-like"/>
    <property type="match status" value="1"/>
</dbReference>
<dbReference type="InterPro" id="IPR036390">
    <property type="entry name" value="WH_DNA-bd_sf"/>
</dbReference>
<dbReference type="EMBL" id="JAQGLA010000010">
    <property type="protein sequence ID" value="MDA3625728.1"/>
    <property type="molecule type" value="Genomic_DNA"/>
</dbReference>
<keyword evidence="6" id="KW-1185">Reference proteome</keyword>
<dbReference type="SMART" id="SM00895">
    <property type="entry name" value="FCD"/>
    <property type="match status" value="1"/>
</dbReference>
<dbReference type="InterPro" id="IPR036388">
    <property type="entry name" value="WH-like_DNA-bd_sf"/>
</dbReference>
<dbReference type="InterPro" id="IPR011711">
    <property type="entry name" value="GntR_C"/>
</dbReference>
<dbReference type="PANTHER" id="PTHR43537">
    <property type="entry name" value="TRANSCRIPTIONAL REGULATOR, GNTR FAMILY"/>
    <property type="match status" value="1"/>
</dbReference>
<comment type="caution">
    <text evidence="5">The sequence shown here is derived from an EMBL/GenBank/DDBJ whole genome shotgun (WGS) entry which is preliminary data.</text>
</comment>
<dbReference type="SUPFAM" id="SSF48008">
    <property type="entry name" value="GntR ligand-binding domain-like"/>
    <property type="match status" value="1"/>
</dbReference>
<dbReference type="PROSITE" id="PS50949">
    <property type="entry name" value="HTH_GNTR"/>
    <property type="match status" value="1"/>
</dbReference>
<dbReference type="SMART" id="SM00345">
    <property type="entry name" value="HTH_GNTR"/>
    <property type="match status" value="1"/>
</dbReference>
<evidence type="ECO:0000313" key="5">
    <source>
        <dbReference type="EMBL" id="MDA3625728.1"/>
    </source>
</evidence>
<organism evidence="5 6">
    <name type="scientific">Saccharopolyspora oryzae</name>
    <dbReference type="NCBI Taxonomy" id="2997343"/>
    <lineage>
        <taxon>Bacteria</taxon>
        <taxon>Bacillati</taxon>
        <taxon>Actinomycetota</taxon>
        <taxon>Actinomycetes</taxon>
        <taxon>Pseudonocardiales</taxon>
        <taxon>Pseudonocardiaceae</taxon>
        <taxon>Saccharopolyspora</taxon>
    </lineage>
</organism>
<keyword evidence="2" id="KW-0238">DNA-binding</keyword>
<dbReference type="Pfam" id="PF07729">
    <property type="entry name" value="FCD"/>
    <property type="match status" value="1"/>
</dbReference>
<evidence type="ECO:0000259" key="4">
    <source>
        <dbReference type="PROSITE" id="PS50949"/>
    </source>
</evidence>
<dbReference type="SUPFAM" id="SSF46785">
    <property type="entry name" value="Winged helix' DNA-binding domain"/>
    <property type="match status" value="1"/>
</dbReference>
<dbReference type="Proteomes" id="UP001210380">
    <property type="component" value="Unassembled WGS sequence"/>
</dbReference>
<keyword evidence="3" id="KW-0804">Transcription</keyword>
<evidence type="ECO:0000256" key="3">
    <source>
        <dbReference type="ARBA" id="ARBA00023163"/>
    </source>
</evidence>